<dbReference type="PANTHER" id="PTHR12049:SF7">
    <property type="entry name" value="PROTEIN ARGININE METHYLTRANSFERASE NDUFAF7, MITOCHONDRIAL"/>
    <property type="match status" value="1"/>
</dbReference>
<comment type="caution">
    <text evidence="3">The sequence shown here is derived from an EMBL/GenBank/DDBJ whole genome shotgun (WGS) entry which is preliminary data.</text>
</comment>
<evidence type="ECO:0000256" key="2">
    <source>
        <dbReference type="ARBA" id="ARBA00022679"/>
    </source>
</evidence>
<evidence type="ECO:0000256" key="1">
    <source>
        <dbReference type="ARBA" id="ARBA00022603"/>
    </source>
</evidence>
<dbReference type="SUPFAM" id="SSF53335">
    <property type="entry name" value="S-adenosyl-L-methionine-dependent methyltransferases"/>
    <property type="match status" value="1"/>
</dbReference>
<sequence length="377" mass="43891">MTNLGCMPLVNFIQNQIQSSEFQAISFYEYMSICLYHPEHGYYVKDKNKIGKEGDFYTSSSIGTIMGGTLAKFISRQSKNIEGQEFSLVEWGGGTGRLTKHVLDELYENHKDVYDLIHFISIEESSFHKQLQAENLAEHQAKVQFLTNEEWLNMDCDENVILYSNELLDAFPVHRLIYDQKEIYELFVGWSENEGKFIEKYMKCTNEALLSYVQQEGLSLNQGQRFEINLDAMNWLKKQMKSLESKKFAVIITIDYGDLNNEVYASHRMDGTFMCYYKHLASDKPFDHIGEQDMTSHVNFSTGIRTGESLGFNDWSYMTQKEFLIQNGILDQLQQHDFTDPFHPTAKKNRAIRQLLLSDQMSELFKVLIQKKNYKKG</sequence>
<gene>
    <name evidence="3" type="ORF">Q5Y73_03390</name>
</gene>
<dbReference type="GO" id="GO:0008168">
    <property type="term" value="F:methyltransferase activity"/>
    <property type="evidence" value="ECO:0007669"/>
    <property type="project" value="UniProtKB-KW"/>
</dbReference>
<proteinExistence type="predicted"/>
<dbReference type="GO" id="GO:0032259">
    <property type="term" value="P:methylation"/>
    <property type="evidence" value="ECO:0007669"/>
    <property type="project" value="UniProtKB-KW"/>
</dbReference>
<dbReference type="InterPro" id="IPR038375">
    <property type="entry name" value="NDUFAF7_sf"/>
</dbReference>
<evidence type="ECO:0000313" key="4">
    <source>
        <dbReference type="Proteomes" id="UP001231941"/>
    </source>
</evidence>
<dbReference type="RefSeq" id="WP_305990427.1">
    <property type="nucleotide sequence ID" value="NZ_JAVAMP010000001.1"/>
</dbReference>
<keyword evidence="2 3" id="KW-0808">Transferase</keyword>
<dbReference type="EC" id="2.1.1.-" evidence="3"/>
<name>A0ABT9IUX7_9BACL</name>
<dbReference type="InterPro" id="IPR003788">
    <property type="entry name" value="NDUFAF7"/>
</dbReference>
<dbReference type="Gene3D" id="3.40.50.12710">
    <property type="match status" value="1"/>
</dbReference>
<organism evidence="3 4">
    <name type="scientific">Chengkuizengella axinellae</name>
    <dbReference type="NCBI Taxonomy" id="3064388"/>
    <lineage>
        <taxon>Bacteria</taxon>
        <taxon>Bacillati</taxon>
        <taxon>Bacillota</taxon>
        <taxon>Bacilli</taxon>
        <taxon>Bacillales</taxon>
        <taxon>Paenibacillaceae</taxon>
        <taxon>Chengkuizengella</taxon>
    </lineage>
</organism>
<keyword evidence="1 3" id="KW-0489">Methyltransferase</keyword>
<dbReference type="EMBL" id="JAVAMP010000001">
    <property type="protein sequence ID" value="MDP5273138.1"/>
    <property type="molecule type" value="Genomic_DNA"/>
</dbReference>
<accession>A0ABT9IUX7</accession>
<dbReference type="PANTHER" id="PTHR12049">
    <property type="entry name" value="PROTEIN ARGININE METHYLTRANSFERASE NDUFAF7, MITOCHONDRIAL"/>
    <property type="match status" value="1"/>
</dbReference>
<protein>
    <submittedName>
        <fullName evidence="3">SAM-dependent methyltransferase</fullName>
        <ecNumber evidence="3">2.1.1.-</ecNumber>
    </submittedName>
</protein>
<dbReference type="Proteomes" id="UP001231941">
    <property type="component" value="Unassembled WGS sequence"/>
</dbReference>
<dbReference type="InterPro" id="IPR029063">
    <property type="entry name" value="SAM-dependent_MTases_sf"/>
</dbReference>
<keyword evidence="4" id="KW-1185">Reference proteome</keyword>
<dbReference type="Pfam" id="PF02636">
    <property type="entry name" value="Methyltransf_28"/>
    <property type="match status" value="1"/>
</dbReference>
<reference evidence="3 4" key="1">
    <citation type="submission" date="2023-08" db="EMBL/GenBank/DDBJ databases">
        <authorList>
            <person name="Park J.-S."/>
        </authorList>
    </citation>
    <scope>NUCLEOTIDE SEQUENCE [LARGE SCALE GENOMIC DNA]</scope>
    <source>
        <strain evidence="3 4">2205SS18-9</strain>
    </source>
</reference>
<evidence type="ECO:0000313" key="3">
    <source>
        <dbReference type="EMBL" id="MDP5273138.1"/>
    </source>
</evidence>